<dbReference type="InterPro" id="IPR032675">
    <property type="entry name" value="LRR_dom_sf"/>
</dbReference>
<keyword evidence="3" id="KW-0677">Repeat</keyword>
<dbReference type="Gene3D" id="3.80.10.10">
    <property type="entry name" value="Ribonuclease Inhibitor"/>
    <property type="match status" value="1"/>
</dbReference>
<dbReference type="CDD" id="cd00116">
    <property type="entry name" value="LRR_RI"/>
    <property type="match status" value="1"/>
</dbReference>
<name>A0A1Y1NB65_PHOPY</name>
<evidence type="ECO:0000313" key="4">
    <source>
        <dbReference type="EMBL" id="JAV93456.1"/>
    </source>
</evidence>
<keyword evidence="1" id="KW-0343">GTPase activation</keyword>
<proteinExistence type="predicted"/>
<dbReference type="PANTHER" id="PTHR24113:SF12">
    <property type="entry name" value="RAN GTPASE-ACTIVATING PROTEIN 1"/>
    <property type="match status" value="1"/>
</dbReference>
<organism evidence="4">
    <name type="scientific">Photinus pyralis</name>
    <name type="common">Common eastern firefly</name>
    <name type="synonym">Lampyris pyralis</name>
    <dbReference type="NCBI Taxonomy" id="7054"/>
    <lineage>
        <taxon>Eukaryota</taxon>
        <taxon>Metazoa</taxon>
        <taxon>Ecdysozoa</taxon>
        <taxon>Arthropoda</taxon>
        <taxon>Hexapoda</taxon>
        <taxon>Insecta</taxon>
        <taxon>Pterygota</taxon>
        <taxon>Neoptera</taxon>
        <taxon>Endopterygota</taxon>
        <taxon>Coleoptera</taxon>
        <taxon>Polyphaga</taxon>
        <taxon>Elateriformia</taxon>
        <taxon>Elateroidea</taxon>
        <taxon>Lampyridae</taxon>
        <taxon>Lampyrinae</taxon>
        <taxon>Photinus</taxon>
    </lineage>
</organism>
<keyword evidence="2" id="KW-0433">Leucine-rich repeat</keyword>
<reference evidence="4" key="1">
    <citation type="journal article" date="2016" name="Sci. Rep.">
        <title>Molecular characterization of firefly nuptial gifts: a multi-omics approach sheds light on postcopulatory sexual selection.</title>
        <authorList>
            <person name="Al-Wathiqui N."/>
            <person name="Fallon T.R."/>
            <person name="South A."/>
            <person name="Weng J.K."/>
            <person name="Lewis S.M."/>
        </authorList>
    </citation>
    <scope>NUCLEOTIDE SEQUENCE</scope>
</reference>
<dbReference type="SUPFAM" id="SSF52047">
    <property type="entry name" value="RNI-like"/>
    <property type="match status" value="1"/>
</dbReference>
<dbReference type="InterPro" id="IPR027038">
    <property type="entry name" value="RanGap"/>
</dbReference>
<dbReference type="EMBL" id="GEZM01011735">
    <property type="protein sequence ID" value="JAV93456.1"/>
    <property type="molecule type" value="Transcribed_RNA"/>
</dbReference>
<dbReference type="GO" id="GO:0048471">
    <property type="term" value="C:perinuclear region of cytoplasm"/>
    <property type="evidence" value="ECO:0007669"/>
    <property type="project" value="TreeGrafter"/>
</dbReference>
<dbReference type="InterPro" id="IPR001611">
    <property type="entry name" value="Leu-rich_rpt"/>
</dbReference>
<evidence type="ECO:0000256" key="3">
    <source>
        <dbReference type="ARBA" id="ARBA00022737"/>
    </source>
</evidence>
<dbReference type="GO" id="GO:0007165">
    <property type="term" value="P:signal transduction"/>
    <property type="evidence" value="ECO:0007669"/>
    <property type="project" value="InterPro"/>
</dbReference>
<dbReference type="GO" id="GO:0005096">
    <property type="term" value="F:GTPase activator activity"/>
    <property type="evidence" value="ECO:0007669"/>
    <property type="project" value="UniProtKB-KW"/>
</dbReference>
<dbReference type="Gene3D" id="1.25.40.200">
    <property type="entry name" value="Ran-GTPase activating protein 1, C-terminal domain"/>
    <property type="match status" value="1"/>
</dbReference>
<dbReference type="GO" id="GO:0006913">
    <property type="term" value="P:nucleocytoplasmic transport"/>
    <property type="evidence" value="ECO:0007669"/>
    <property type="project" value="TreeGrafter"/>
</dbReference>
<dbReference type="InterPro" id="IPR036720">
    <property type="entry name" value="RanGAP1_C_sf"/>
</dbReference>
<dbReference type="SMART" id="SM00368">
    <property type="entry name" value="LRR_RI"/>
    <property type="match status" value="8"/>
</dbReference>
<evidence type="ECO:0000256" key="1">
    <source>
        <dbReference type="ARBA" id="ARBA00022468"/>
    </source>
</evidence>
<dbReference type="PANTHER" id="PTHR24113">
    <property type="entry name" value="RAN GTPASE-ACTIVATING PROTEIN 1"/>
    <property type="match status" value="1"/>
</dbReference>
<dbReference type="SUPFAM" id="SSF69099">
    <property type="entry name" value="Ran-GTPase activating protein 1 (RanGAP1), C-terminal domain"/>
    <property type="match status" value="1"/>
</dbReference>
<dbReference type="GO" id="GO:0031267">
    <property type="term" value="F:small GTPase binding"/>
    <property type="evidence" value="ECO:0007669"/>
    <property type="project" value="TreeGrafter"/>
</dbReference>
<evidence type="ECO:0000256" key="2">
    <source>
        <dbReference type="ARBA" id="ARBA00022614"/>
    </source>
</evidence>
<dbReference type="AlphaFoldDB" id="A0A1Y1NB65"/>
<dbReference type="GO" id="GO:0005634">
    <property type="term" value="C:nucleus"/>
    <property type="evidence" value="ECO:0007669"/>
    <property type="project" value="TreeGrafter"/>
</dbReference>
<dbReference type="Pfam" id="PF13516">
    <property type="entry name" value="LRR_6"/>
    <property type="match status" value="3"/>
</dbReference>
<dbReference type="GO" id="GO:0005829">
    <property type="term" value="C:cytosol"/>
    <property type="evidence" value="ECO:0007669"/>
    <property type="project" value="TreeGrafter"/>
</dbReference>
<accession>A0A1Y1NB65</accession>
<sequence length="491" mass="53345">MSTLESITGALEKARVTPKTITFEGKSLKLDTEENAKVIVDAIAGCKDLECLNLEGNTLGVEAAKAIATALERQSKLHRALWKDMFTGRMKSEIPKALEYLGAGLVKAGARLTELDLSDNAFGPIGVQGLAALLRSSSCYALQELRLNNNGLGITGGKLLADALTECYTCSNKLGKPMALKVFVAGRNRLENDGAKALAQVFKTIGTLEEVAMPQNGIYHKGIEALADAFVHNKNLQILNLNDNTIGPKGAKLIANALPHLQRLKSINFGDCLLKTKGTIALAASLRSGHENLEELILGFNEINIAGGTEIAKAMAGKPKLRNLVLDGNHFDRNGKTEITDALKRIGKLNALDSLDECDSEKEDDSEDEESEPEEVEEIVQESVSYENFVNVPNAANFYNLGNDRNNIILGEVKKDHSTMIPILMHVSALGADKQEKVAQCAVGCSEQLYRELYTWAEKNDTVSLVNNNLLVHLGLIKVCMVMGAHRDFEF</sequence>
<protein>
    <submittedName>
        <fullName evidence="4">Uncharacterized protein</fullName>
    </submittedName>
</protein>